<accession>A0A848GZB1</accession>
<comment type="caution">
    <text evidence="1">The sequence shown here is derived from an EMBL/GenBank/DDBJ whole genome shotgun (WGS) entry which is preliminary data.</text>
</comment>
<dbReference type="RefSeq" id="WP_169417700.1">
    <property type="nucleotide sequence ID" value="NZ_JABBFX010000001.1"/>
</dbReference>
<sequence>MLQQRNGCLLIPQGVEPAQATDADIHVIDDHDLMDMLELAEGILGVQRVSDTSDC</sequence>
<dbReference type="AlphaFoldDB" id="A0A848GZB1"/>
<organism evidence="1 2">
    <name type="scientific">Ramlibacter agri</name>
    <dbReference type="NCBI Taxonomy" id="2728837"/>
    <lineage>
        <taxon>Bacteria</taxon>
        <taxon>Pseudomonadati</taxon>
        <taxon>Pseudomonadota</taxon>
        <taxon>Betaproteobacteria</taxon>
        <taxon>Burkholderiales</taxon>
        <taxon>Comamonadaceae</taxon>
        <taxon>Ramlibacter</taxon>
    </lineage>
</organism>
<protein>
    <submittedName>
        <fullName evidence="1">Uncharacterized protein</fullName>
    </submittedName>
</protein>
<reference evidence="1 2" key="1">
    <citation type="submission" date="2020-04" db="EMBL/GenBank/DDBJ databases">
        <title>Ramlibacter sp. G-1-2-2 isolated from soil.</title>
        <authorList>
            <person name="Dahal R.H."/>
        </authorList>
    </citation>
    <scope>NUCLEOTIDE SEQUENCE [LARGE SCALE GENOMIC DNA]</scope>
    <source>
        <strain evidence="1 2">G-1-2-2</strain>
    </source>
</reference>
<dbReference type="EMBL" id="JABBFX010000001">
    <property type="protein sequence ID" value="NML43497.1"/>
    <property type="molecule type" value="Genomic_DNA"/>
</dbReference>
<gene>
    <name evidence="1" type="ORF">HHL11_07040</name>
</gene>
<dbReference type="Proteomes" id="UP000541185">
    <property type="component" value="Unassembled WGS sequence"/>
</dbReference>
<name>A0A848GZB1_9BURK</name>
<evidence type="ECO:0000313" key="1">
    <source>
        <dbReference type="EMBL" id="NML43497.1"/>
    </source>
</evidence>
<proteinExistence type="predicted"/>
<keyword evidence="2" id="KW-1185">Reference proteome</keyword>
<evidence type="ECO:0000313" key="2">
    <source>
        <dbReference type="Proteomes" id="UP000541185"/>
    </source>
</evidence>